<gene>
    <name evidence="4" type="ORF">Sangu_0598900</name>
</gene>
<proteinExistence type="predicted"/>
<protein>
    <submittedName>
        <fullName evidence="4">DExH-box ATP-dependent RNA helicase DExH7, chloroplastic</fullName>
    </submittedName>
</protein>
<organism evidence="4">
    <name type="scientific">Sesamum angustifolium</name>
    <dbReference type="NCBI Taxonomy" id="2727405"/>
    <lineage>
        <taxon>Eukaryota</taxon>
        <taxon>Viridiplantae</taxon>
        <taxon>Streptophyta</taxon>
        <taxon>Embryophyta</taxon>
        <taxon>Tracheophyta</taxon>
        <taxon>Spermatophyta</taxon>
        <taxon>Magnoliopsida</taxon>
        <taxon>eudicotyledons</taxon>
        <taxon>Gunneridae</taxon>
        <taxon>Pentapetalae</taxon>
        <taxon>asterids</taxon>
        <taxon>lamiids</taxon>
        <taxon>Lamiales</taxon>
        <taxon>Pedaliaceae</taxon>
        <taxon>Sesamum</taxon>
    </lineage>
</organism>
<comment type="caution">
    <text evidence="4">The sequence shown here is derived from an EMBL/GenBank/DDBJ whole genome shotgun (WGS) entry which is preliminary data.</text>
</comment>
<evidence type="ECO:0000313" key="4">
    <source>
        <dbReference type="EMBL" id="KAL0365013.1"/>
    </source>
</evidence>
<keyword evidence="1" id="KW-0378">Hydrolase</keyword>
<reference evidence="4" key="2">
    <citation type="journal article" date="2024" name="Plant">
        <title>Genomic evolution and insights into agronomic trait innovations of Sesamum species.</title>
        <authorList>
            <person name="Miao H."/>
            <person name="Wang L."/>
            <person name="Qu L."/>
            <person name="Liu H."/>
            <person name="Sun Y."/>
            <person name="Le M."/>
            <person name="Wang Q."/>
            <person name="Wei S."/>
            <person name="Zheng Y."/>
            <person name="Lin W."/>
            <person name="Duan Y."/>
            <person name="Cao H."/>
            <person name="Xiong S."/>
            <person name="Wang X."/>
            <person name="Wei L."/>
            <person name="Li C."/>
            <person name="Ma Q."/>
            <person name="Ju M."/>
            <person name="Zhao R."/>
            <person name="Li G."/>
            <person name="Mu C."/>
            <person name="Tian Q."/>
            <person name="Mei H."/>
            <person name="Zhang T."/>
            <person name="Gao T."/>
            <person name="Zhang H."/>
        </authorList>
    </citation>
    <scope>NUCLEOTIDE SEQUENCE</scope>
    <source>
        <strain evidence="4">G01</strain>
    </source>
</reference>
<sequence length="54" mass="6000">MAAPAQTAVLFKELRFTLHSILKELISKPQVLYPDFAGIKVVMIVVSVCLSIRN</sequence>
<dbReference type="Pfam" id="PF26026">
    <property type="entry name" value="RNA_hel_CTD"/>
    <property type="match status" value="1"/>
</dbReference>
<name>A0AAW2QB65_9LAMI</name>
<dbReference type="GO" id="GO:0004386">
    <property type="term" value="F:helicase activity"/>
    <property type="evidence" value="ECO:0007669"/>
    <property type="project" value="UniProtKB-KW"/>
</dbReference>
<keyword evidence="2 4" id="KW-0067">ATP-binding</keyword>
<evidence type="ECO:0000259" key="3">
    <source>
        <dbReference type="Pfam" id="PF26026"/>
    </source>
</evidence>
<evidence type="ECO:0000256" key="1">
    <source>
        <dbReference type="ARBA" id="ARBA00022801"/>
    </source>
</evidence>
<dbReference type="AlphaFoldDB" id="A0AAW2QB65"/>
<keyword evidence="2 4" id="KW-0347">Helicase</keyword>
<reference evidence="4" key="1">
    <citation type="submission" date="2020-06" db="EMBL/GenBank/DDBJ databases">
        <authorList>
            <person name="Li T."/>
            <person name="Hu X."/>
            <person name="Zhang T."/>
            <person name="Song X."/>
            <person name="Zhang H."/>
            <person name="Dai N."/>
            <person name="Sheng W."/>
            <person name="Hou X."/>
            <person name="Wei L."/>
        </authorList>
    </citation>
    <scope>NUCLEOTIDE SEQUENCE</scope>
    <source>
        <strain evidence="4">G01</strain>
        <tissue evidence="4">Leaf</tissue>
    </source>
</reference>
<evidence type="ECO:0000256" key="2">
    <source>
        <dbReference type="ARBA" id="ARBA00022806"/>
    </source>
</evidence>
<dbReference type="EMBL" id="JACGWK010000003">
    <property type="protein sequence ID" value="KAL0365013.1"/>
    <property type="molecule type" value="Genomic_DNA"/>
</dbReference>
<dbReference type="InterPro" id="IPR059023">
    <property type="entry name" value="RNA_hel_CTD"/>
</dbReference>
<feature type="domain" description="RNA helicase C-terminal" evidence="3">
    <location>
        <begin position="2"/>
        <end position="46"/>
    </location>
</feature>
<keyword evidence="2 4" id="KW-0547">Nucleotide-binding</keyword>
<accession>A0AAW2QB65</accession>